<evidence type="ECO:0000256" key="1">
    <source>
        <dbReference type="ARBA" id="ARBA00023224"/>
    </source>
</evidence>
<dbReference type="Pfam" id="PF00015">
    <property type="entry name" value="MCPsignal"/>
    <property type="match status" value="1"/>
</dbReference>
<evidence type="ECO:0000313" key="4">
    <source>
        <dbReference type="EMBL" id="SNV26128.1"/>
    </source>
</evidence>
<keyword evidence="1 2" id="KW-0807">Transducer</keyword>
<keyword evidence="5" id="KW-1185">Reference proteome</keyword>
<sequence length="514" mass="55568">MRALFNKPPQVTENPPPQDDEIAVLRTVMTALATSHGYEQAACAAINAACCALGWDLSSVWRVDHDTNKLIMDGSSHRDPSIEPPPGEKLTLAKGEGVLGRAWERREIIIEENGATILRHFFGPSAPLGATHIGLPISHQGRIYGVLSFFAYTPWIITERRIELLTCIGDLLSTALERIRYSAISQEQAQSANAVNSVLREVTQTAEESTAIQVALDTIRREFNWEYGSFWGLDEKENVLRFVIESGDAGEEFRQVTHNSTFAKGVGVAGRTWASNNLVYEPDLGQVTDCVRAPAAQRAGVRSGVCLPIVVDNKVVGTMDFFATRTIDLTDTRREALRNTAFLVSHAVERIRGTQRISEAATHLLDSIAEVEKEVHSARTIADEAARITTDAGRIIKELDTSSTEIGAVVKTITAIAEQTNLLALNATIEAARAGEAGKGFAVVASEVKELAHETSGATDEVNLKVGRIQSDAANVSSTLDEVSAAVERINTAQQAIAALLHNQTDVTRAVLGG</sequence>
<dbReference type="SMART" id="SM00283">
    <property type="entry name" value="MA"/>
    <property type="match status" value="1"/>
</dbReference>
<evidence type="ECO:0000313" key="5">
    <source>
        <dbReference type="Proteomes" id="UP000242637"/>
    </source>
</evidence>
<accession>A0A239VWJ1</accession>
<dbReference type="Gene3D" id="3.30.450.40">
    <property type="match status" value="2"/>
</dbReference>
<dbReference type="GO" id="GO:0016020">
    <property type="term" value="C:membrane"/>
    <property type="evidence" value="ECO:0007669"/>
    <property type="project" value="InterPro"/>
</dbReference>
<dbReference type="AlphaFoldDB" id="A0A239VWJ1"/>
<organism evidence="4 5">
    <name type="scientific">Dermatophilus congolensis</name>
    <dbReference type="NCBI Taxonomy" id="1863"/>
    <lineage>
        <taxon>Bacteria</taxon>
        <taxon>Bacillati</taxon>
        <taxon>Actinomycetota</taxon>
        <taxon>Actinomycetes</taxon>
        <taxon>Micrococcales</taxon>
        <taxon>Dermatophilaceae</taxon>
        <taxon>Dermatophilus</taxon>
    </lineage>
</organism>
<dbReference type="Gene3D" id="1.10.287.950">
    <property type="entry name" value="Methyl-accepting chemotaxis protein"/>
    <property type="match status" value="1"/>
</dbReference>
<proteinExistence type="predicted"/>
<protein>
    <submittedName>
        <fullName evidence="4">Methyl-accepting chemotaxis protein 2</fullName>
    </submittedName>
</protein>
<dbReference type="KEGG" id="dco:SAMEA4475696_2379"/>
<dbReference type="PANTHER" id="PTHR32089:SF112">
    <property type="entry name" value="LYSOZYME-LIKE PROTEIN-RELATED"/>
    <property type="match status" value="1"/>
</dbReference>
<dbReference type="InterPro" id="IPR003018">
    <property type="entry name" value="GAF"/>
</dbReference>
<dbReference type="OrthoDB" id="5241933at2"/>
<dbReference type="SUPFAM" id="SSF55781">
    <property type="entry name" value="GAF domain-like"/>
    <property type="match status" value="2"/>
</dbReference>
<evidence type="ECO:0000259" key="3">
    <source>
        <dbReference type="PROSITE" id="PS50111"/>
    </source>
</evidence>
<dbReference type="STRING" id="1121387.GCA_000429885_00741"/>
<dbReference type="InterPro" id="IPR029016">
    <property type="entry name" value="GAF-like_dom_sf"/>
</dbReference>
<dbReference type="PROSITE" id="PS50111">
    <property type="entry name" value="CHEMOTAXIS_TRANSDUC_2"/>
    <property type="match status" value="1"/>
</dbReference>
<dbReference type="GeneID" id="77100405"/>
<dbReference type="PANTHER" id="PTHR32089">
    <property type="entry name" value="METHYL-ACCEPTING CHEMOTAXIS PROTEIN MCPB"/>
    <property type="match status" value="1"/>
</dbReference>
<dbReference type="EMBL" id="LT906453">
    <property type="protein sequence ID" value="SNV26128.1"/>
    <property type="molecule type" value="Genomic_DNA"/>
</dbReference>
<gene>
    <name evidence="4" type="primary">mcp2_3</name>
    <name evidence="4" type="ORF">SAMEA4475696_02379</name>
</gene>
<reference evidence="4 5" key="1">
    <citation type="submission" date="2017-06" db="EMBL/GenBank/DDBJ databases">
        <authorList>
            <consortium name="Pathogen Informatics"/>
        </authorList>
    </citation>
    <scope>NUCLEOTIDE SEQUENCE [LARGE SCALE GENOMIC DNA]</scope>
    <source>
        <strain evidence="4 5">NCTC13039</strain>
    </source>
</reference>
<dbReference type="Proteomes" id="UP000242637">
    <property type="component" value="Chromosome 1"/>
</dbReference>
<dbReference type="GO" id="GO:0007165">
    <property type="term" value="P:signal transduction"/>
    <property type="evidence" value="ECO:0007669"/>
    <property type="project" value="UniProtKB-KW"/>
</dbReference>
<dbReference type="SUPFAM" id="SSF58104">
    <property type="entry name" value="Methyl-accepting chemotaxis protein (MCP) signaling domain"/>
    <property type="match status" value="1"/>
</dbReference>
<dbReference type="RefSeq" id="WP_051277232.1">
    <property type="nucleotide sequence ID" value="NZ_LT906453.1"/>
</dbReference>
<dbReference type="Pfam" id="PF13185">
    <property type="entry name" value="GAF_2"/>
    <property type="match status" value="2"/>
</dbReference>
<dbReference type="SMART" id="SM00065">
    <property type="entry name" value="GAF"/>
    <property type="match status" value="2"/>
</dbReference>
<evidence type="ECO:0000256" key="2">
    <source>
        <dbReference type="PROSITE-ProRule" id="PRU00284"/>
    </source>
</evidence>
<feature type="domain" description="Methyl-accepting transducer" evidence="3">
    <location>
        <begin position="355"/>
        <end position="514"/>
    </location>
</feature>
<name>A0A239VWJ1_9MICO</name>
<dbReference type="InterPro" id="IPR004089">
    <property type="entry name" value="MCPsignal_dom"/>
</dbReference>